<dbReference type="InterPro" id="IPR043148">
    <property type="entry name" value="TagF_C"/>
</dbReference>
<dbReference type="InterPro" id="IPR007554">
    <property type="entry name" value="Glycerophosphate_synth"/>
</dbReference>
<dbReference type="PANTHER" id="PTHR37316">
    <property type="entry name" value="TEICHOIC ACID GLYCEROL-PHOSPHATE PRIMASE"/>
    <property type="match status" value="1"/>
</dbReference>
<dbReference type="Proteomes" id="UP001382455">
    <property type="component" value="Unassembled WGS sequence"/>
</dbReference>
<protein>
    <submittedName>
        <fullName evidence="1">CDP-glycerol glycerophosphotransferase family protein</fullName>
    </submittedName>
</protein>
<reference evidence="1 2" key="1">
    <citation type="submission" date="2023-12" db="EMBL/GenBank/DDBJ databases">
        <title>Friends and Foes: Symbiotic and Algicidal bacterial influence on Karenia brevis blooms.</title>
        <authorList>
            <person name="Fei C."/>
            <person name="Mohamed A.R."/>
            <person name="Booker A."/>
            <person name="Arshad M."/>
            <person name="Klass S."/>
            <person name="Ahn S."/>
            <person name="Gilbert P.M."/>
            <person name="Heil C.A."/>
            <person name="Martinez J.M."/>
            <person name="Amin S.A."/>
        </authorList>
    </citation>
    <scope>NUCLEOTIDE SEQUENCE [LARGE SCALE GENOMIC DNA]</scope>
    <source>
        <strain evidence="1 2">CE15</strain>
    </source>
</reference>
<dbReference type="Pfam" id="PF04464">
    <property type="entry name" value="Glyphos_transf"/>
    <property type="match status" value="1"/>
</dbReference>
<dbReference type="RefSeq" id="WP_336434885.1">
    <property type="nucleotide sequence ID" value="NZ_JBAWKS010000001.1"/>
</dbReference>
<gene>
    <name evidence="1" type="ORF">WAE96_06155</name>
</gene>
<sequence length="356" mass="40603">MKVIFDIQHLYYLPQYLPVIDALKQHKTDIELVAYKTDDNDLNRIVENALNDTQLTYKIVGNWQDALAHYLAQKADWIVFGNAVSDLEQLHSVSKTVLMQHGVGPKSCYYDVSKNPTTVRFVEGEKRRANLQAMFPNGNFVDSGYAKLDPAINRTSLKLSLSALGLDENKPTILYAPTFYPSSIELFSANFANDFADYNIILKPHFFSLTKPRYTKQKAILESWAASENVYLAGVDEYNLLEFMAISDVMLSDASSAIFEFAALDKPVIWCDFYKLRWGYRGIFSFRFKKRIDESITVFHELCDRAASYQALSEVVANAVKNPQIKQSIRKQICDEYVGKLDGKSAERICDYLISH</sequence>
<organism evidence="1 2">
    <name type="scientific">Pseudoalteromonas spongiae</name>
    <dbReference type="NCBI Taxonomy" id="298657"/>
    <lineage>
        <taxon>Bacteria</taxon>
        <taxon>Pseudomonadati</taxon>
        <taxon>Pseudomonadota</taxon>
        <taxon>Gammaproteobacteria</taxon>
        <taxon>Alteromonadales</taxon>
        <taxon>Pseudoalteromonadaceae</taxon>
        <taxon>Pseudoalteromonas</taxon>
    </lineage>
</organism>
<dbReference type="InterPro" id="IPR051612">
    <property type="entry name" value="Teichoic_Acid_Biosynth"/>
</dbReference>
<dbReference type="EMBL" id="JBAWKS010000001">
    <property type="protein sequence ID" value="MEI4549281.1"/>
    <property type="molecule type" value="Genomic_DNA"/>
</dbReference>
<evidence type="ECO:0000313" key="2">
    <source>
        <dbReference type="Proteomes" id="UP001382455"/>
    </source>
</evidence>
<evidence type="ECO:0000313" key="1">
    <source>
        <dbReference type="EMBL" id="MEI4549281.1"/>
    </source>
</evidence>
<keyword evidence="2" id="KW-1185">Reference proteome</keyword>
<dbReference type="Gene3D" id="3.40.50.12580">
    <property type="match status" value="1"/>
</dbReference>
<proteinExistence type="predicted"/>
<dbReference type="PANTHER" id="PTHR37316:SF3">
    <property type="entry name" value="TEICHOIC ACID GLYCEROL-PHOSPHATE TRANSFERASE"/>
    <property type="match status" value="1"/>
</dbReference>
<dbReference type="SUPFAM" id="SSF53756">
    <property type="entry name" value="UDP-Glycosyltransferase/glycogen phosphorylase"/>
    <property type="match status" value="1"/>
</dbReference>
<name>A0ABU8ESU0_9GAMM</name>
<comment type="caution">
    <text evidence="1">The sequence shown here is derived from an EMBL/GenBank/DDBJ whole genome shotgun (WGS) entry which is preliminary data.</text>
</comment>
<accession>A0ABU8ESU0</accession>